<dbReference type="EMBL" id="UOEO01000074">
    <property type="protein sequence ID" value="VAW17629.1"/>
    <property type="molecule type" value="Genomic_DNA"/>
</dbReference>
<sequence>MRGGLWWGLFIRAAVTGYARFPGTRSFILAAVGSCGAFPGTHSFILAAVGSCGAFPGTPAEEHIHIKIEKEMRL</sequence>
<accession>A0A3B0TZS1</accession>
<reference evidence="1" key="1">
    <citation type="submission" date="2018-06" db="EMBL/GenBank/DDBJ databases">
        <authorList>
            <person name="Zhirakovskaya E."/>
        </authorList>
    </citation>
    <scope>NUCLEOTIDE SEQUENCE</scope>
</reference>
<proteinExistence type="predicted"/>
<gene>
    <name evidence="1" type="ORF">MNBD_ALPHA12-1690</name>
</gene>
<organism evidence="1">
    <name type="scientific">hydrothermal vent metagenome</name>
    <dbReference type="NCBI Taxonomy" id="652676"/>
    <lineage>
        <taxon>unclassified sequences</taxon>
        <taxon>metagenomes</taxon>
        <taxon>ecological metagenomes</taxon>
    </lineage>
</organism>
<evidence type="ECO:0000313" key="1">
    <source>
        <dbReference type="EMBL" id="VAW17629.1"/>
    </source>
</evidence>
<protein>
    <submittedName>
        <fullName evidence="1">Uncharacterized protein</fullName>
    </submittedName>
</protein>
<dbReference type="AlphaFoldDB" id="A0A3B0TZS1"/>
<name>A0A3B0TZS1_9ZZZZ</name>